<dbReference type="Gene3D" id="1.10.510.10">
    <property type="entry name" value="Transferase(Phosphotransferase) domain 1"/>
    <property type="match status" value="1"/>
</dbReference>
<dbReference type="SMART" id="SM00220">
    <property type="entry name" value="S_TKc"/>
    <property type="match status" value="1"/>
</dbReference>
<comment type="similarity">
    <text evidence="5">Belongs to the protein kinase superfamily. Ser/Thr protein kinase family. GCN2 subfamily.</text>
</comment>
<dbReference type="InterPro" id="IPR000719">
    <property type="entry name" value="Prot_kinase_dom"/>
</dbReference>
<feature type="transmembrane region" description="Helical" evidence="6">
    <location>
        <begin position="6"/>
        <end position="22"/>
    </location>
</feature>
<feature type="transmembrane region" description="Helical" evidence="6">
    <location>
        <begin position="29"/>
        <end position="47"/>
    </location>
</feature>
<gene>
    <name evidence="8" type="ORF">DDW13_02305</name>
</gene>
<dbReference type="EMBL" id="QEFD01000073">
    <property type="protein sequence ID" value="PVU76726.1"/>
    <property type="molecule type" value="Genomic_DNA"/>
</dbReference>
<feature type="domain" description="Protein kinase" evidence="7">
    <location>
        <begin position="257"/>
        <end position="526"/>
    </location>
</feature>
<feature type="transmembrane region" description="Helical" evidence="6">
    <location>
        <begin position="53"/>
        <end position="72"/>
    </location>
</feature>
<feature type="transmembrane region" description="Helical" evidence="6">
    <location>
        <begin position="84"/>
        <end position="104"/>
    </location>
</feature>
<name>A0A2T9X9E9_9CREN</name>
<keyword evidence="4" id="KW-0067">ATP-binding</keyword>
<evidence type="ECO:0000259" key="7">
    <source>
        <dbReference type="PROSITE" id="PS50011"/>
    </source>
</evidence>
<evidence type="ECO:0000256" key="4">
    <source>
        <dbReference type="ARBA" id="ARBA00022840"/>
    </source>
</evidence>
<proteinExistence type="inferred from homology"/>
<accession>A0A2T9X9E9</accession>
<comment type="caution">
    <text evidence="8">The sequence shown here is derived from an EMBL/GenBank/DDBJ whole genome shotgun (WGS) entry which is preliminary data.</text>
</comment>
<organism evidence="8 9">
    <name type="scientific">Acidianus hospitalis</name>
    <dbReference type="NCBI Taxonomy" id="563177"/>
    <lineage>
        <taxon>Archaea</taxon>
        <taxon>Thermoproteota</taxon>
        <taxon>Thermoprotei</taxon>
        <taxon>Sulfolobales</taxon>
        <taxon>Sulfolobaceae</taxon>
        <taxon>Acidianus</taxon>
    </lineage>
</organism>
<evidence type="ECO:0000256" key="6">
    <source>
        <dbReference type="SAM" id="Phobius"/>
    </source>
</evidence>
<dbReference type="GO" id="GO:0005737">
    <property type="term" value="C:cytoplasm"/>
    <property type="evidence" value="ECO:0007669"/>
    <property type="project" value="TreeGrafter"/>
</dbReference>
<dbReference type="GO" id="GO:0004672">
    <property type="term" value="F:protein kinase activity"/>
    <property type="evidence" value="ECO:0007669"/>
    <property type="project" value="InterPro"/>
</dbReference>
<dbReference type="PANTHER" id="PTHR11042">
    <property type="entry name" value="EUKARYOTIC TRANSLATION INITIATION FACTOR 2-ALPHA KINASE EIF2-ALPHA KINASE -RELATED"/>
    <property type="match status" value="1"/>
</dbReference>
<evidence type="ECO:0000256" key="1">
    <source>
        <dbReference type="ARBA" id="ARBA00022679"/>
    </source>
</evidence>
<dbReference type="PROSITE" id="PS50011">
    <property type="entry name" value="PROTEIN_KINASE_DOM"/>
    <property type="match status" value="1"/>
</dbReference>
<dbReference type="AlphaFoldDB" id="A0A2T9X9E9"/>
<keyword evidence="1" id="KW-0808">Transferase</keyword>
<keyword evidence="3" id="KW-0418">Kinase</keyword>
<dbReference type="InterPro" id="IPR011009">
    <property type="entry name" value="Kinase-like_dom_sf"/>
</dbReference>
<evidence type="ECO:0000313" key="8">
    <source>
        <dbReference type="EMBL" id="PVU76726.1"/>
    </source>
</evidence>
<dbReference type="SUPFAM" id="SSF56112">
    <property type="entry name" value="Protein kinase-like (PK-like)"/>
    <property type="match status" value="1"/>
</dbReference>
<dbReference type="PROSITE" id="PS00107">
    <property type="entry name" value="PROTEIN_KINASE_ATP"/>
    <property type="match status" value="1"/>
</dbReference>
<keyword evidence="2" id="KW-0547">Nucleotide-binding</keyword>
<keyword evidence="6" id="KW-0472">Membrane</keyword>
<evidence type="ECO:0000256" key="5">
    <source>
        <dbReference type="ARBA" id="ARBA00037982"/>
    </source>
</evidence>
<evidence type="ECO:0000313" key="9">
    <source>
        <dbReference type="Proteomes" id="UP000245638"/>
    </source>
</evidence>
<dbReference type="Pfam" id="PF00069">
    <property type="entry name" value="Pkinase"/>
    <property type="match status" value="1"/>
</dbReference>
<evidence type="ECO:0000256" key="2">
    <source>
        <dbReference type="ARBA" id="ARBA00022741"/>
    </source>
</evidence>
<keyword evidence="6" id="KW-1133">Transmembrane helix</keyword>
<evidence type="ECO:0000256" key="3">
    <source>
        <dbReference type="ARBA" id="ARBA00022777"/>
    </source>
</evidence>
<dbReference type="PROSITE" id="PS00108">
    <property type="entry name" value="PROTEIN_KINASE_ST"/>
    <property type="match status" value="1"/>
</dbReference>
<dbReference type="InterPro" id="IPR017441">
    <property type="entry name" value="Protein_kinase_ATP_BS"/>
</dbReference>
<dbReference type="InterPro" id="IPR008271">
    <property type="entry name" value="Ser/Thr_kinase_AS"/>
</dbReference>
<sequence>MSWPALMFSYVSFYVLFILLFFKGSKKAFLPNLLSYFAPIVYWSIFFPNYFSANFFGLLLISLVALISGILMTDEHSFNSGFGLLILGIVGNLFVLASSLSVTIKISLLDPVFLTVSFLTWEMNKEEYVNSTHTVYYQPPIGYTTNLMKVTFVLRGLPPNCYPVLEICGMKYTVNNYYQGDYVLELTFNCSWRARRVNCNGILYQPKNRSGYANLGDYIVIEYEKAKVITPSVPPKVKNKHNQQIPDCWVGSKISIYEIESIIGEGGTGYVLKGKHSNEEVAIKILKIQKDSNDFFDSLLREASNLIELSNHPNVVRIIAINVDKFLVDEIIKGNKSLYVNNPPFIVTELMRGTIYDLLKDDTFFYSQAWRKNVYRAIEQIAEALSYIHSKGYVHMDVKPQNIFIDRVPSDPSELDYVNFKLGDLGSAVKIGEKPRQLTLEYSPPEALIEKASPSFDVFSLGMTLHVLLTRKMDRPDLKEMEEAFNGELSKVKISREKLNLWSENLEEIVKKAIRMKGSIRDFMTM</sequence>
<dbReference type="Proteomes" id="UP000245638">
    <property type="component" value="Unassembled WGS sequence"/>
</dbReference>
<dbReference type="GO" id="GO:0005524">
    <property type="term" value="F:ATP binding"/>
    <property type="evidence" value="ECO:0007669"/>
    <property type="project" value="UniProtKB-KW"/>
</dbReference>
<protein>
    <recommendedName>
        <fullName evidence="7">Protein kinase domain-containing protein</fullName>
    </recommendedName>
</protein>
<dbReference type="InterPro" id="IPR050339">
    <property type="entry name" value="CC_SR_Kinase"/>
</dbReference>
<reference evidence="8 9" key="1">
    <citation type="journal article" date="2015" name="Appl. Environ. Microbiol.">
        <title>Nanoarchaeota, Their Sulfolobales Host, and Nanoarchaeota Virus Distribution across Yellowstone National Park Hot Springs.</title>
        <authorList>
            <person name="Munson-McGee J.H."/>
            <person name="Field E.K."/>
            <person name="Bateson M."/>
            <person name="Rooney C."/>
            <person name="Stepanauskas R."/>
            <person name="Young M.J."/>
        </authorList>
    </citation>
    <scope>NUCLEOTIDE SEQUENCE [LARGE SCALE GENOMIC DNA]</scope>
    <source>
        <strain evidence="8">SCGC AC-742_N10</strain>
    </source>
</reference>
<keyword evidence="6" id="KW-0812">Transmembrane</keyword>
<dbReference type="CDD" id="cd14014">
    <property type="entry name" value="STKc_PknB_like"/>
    <property type="match status" value="1"/>
</dbReference>